<dbReference type="EMBL" id="CP002102">
    <property type="protein sequence ID" value="ADL01415.1"/>
    <property type="molecule type" value="Genomic_DNA"/>
</dbReference>
<dbReference type="InParanoid" id="D9QIT2"/>
<keyword evidence="2" id="KW-0503">Monooxygenase</keyword>
<name>D9QIT2_BRESC</name>
<dbReference type="Gene3D" id="3.50.50.60">
    <property type="entry name" value="FAD/NAD(P)-binding domain"/>
    <property type="match status" value="1"/>
</dbReference>
<dbReference type="RefSeq" id="WP_013269516.1">
    <property type="nucleotide sequence ID" value="NC_014375.1"/>
</dbReference>
<dbReference type="InterPro" id="IPR050493">
    <property type="entry name" value="FAD-dep_Monooxygenase_BioMet"/>
</dbReference>
<dbReference type="PANTHER" id="PTHR13789">
    <property type="entry name" value="MONOOXYGENASE"/>
    <property type="match status" value="1"/>
</dbReference>
<dbReference type="Pfam" id="PF01494">
    <property type="entry name" value="FAD_binding_3"/>
    <property type="match status" value="1"/>
</dbReference>
<proteinExistence type="predicted"/>
<gene>
    <name evidence="4" type="ordered locus">Bresu_2105</name>
</gene>
<evidence type="ECO:0000313" key="4">
    <source>
        <dbReference type="EMBL" id="ADL01415.1"/>
    </source>
</evidence>
<dbReference type="GO" id="GO:0004497">
    <property type="term" value="F:monooxygenase activity"/>
    <property type="evidence" value="ECO:0007669"/>
    <property type="project" value="UniProtKB-KW"/>
</dbReference>
<dbReference type="KEGG" id="bsb:Bresu_2105"/>
<dbReference type="OrthoDB" id="5499180at2"/>
<dbReference type="PRINTS" id="PR00420">
    <property type="entry name" value="RNGMNOXGNASE"/>
</dbReference>
<evidence type="ECO:0000259" key="3">
    <source>
        <dbReference type="Pfam" id="PF01494"/>
    </source>
</evidence>
<dbReference type="NCBIfam" id="NF005313">
    <property type="entry name" value="PRK06847.1"/>
    <property type="match status" value="1"/>
</dbReference>
<dbReference type="InterPro" id="IPR002938">
    <property type="entry name" value="FAD-bd"/>
</dbReference>
<dbReference type="InterPro" id="IPR036188">
    <property type="entry name" value="FAD/NAD-bd_sf"/>
</dbReference>
<feature type="domain" description="FAD-binding" evidence="3">
    <location>
        <begin position="5"/>
        <end position="339"/>
    </location>
</feature>
<organism evidence="4 5">
    <name type="scientific">Brevundimonas subvibrioides (strain ATCC 15264 / DSM 4735 / LMG 14903 / NBRC 16000 / CB 81)</name>
    <name type="common">Caulobacter subvibrioides</name>
    <dbReference type="NCBI Taxonomy" id="633149"/>
    <lineage>
        <taxon>Bacteria</taxon>
        <taxon>Pseudomonadati</taxon>
        <taxon>Pseudomonadota</taxon>
        <taxon>Alphaproteobacteria</taxon>
        <taxon>Caulobacterales</taxon>
        <taxon>Caulobacteraceae</taxon>
        <taxon>Brevundimonas</taxon>
    </lineage>
</organism>
<keyword evidence="5" id="KW-1185">Reference proteome</keyword>
<protein>
    <submittedName>
        <fullName evidence="4">FAD dependent oxidoreductase</fullName>
    </submittedName>
</protein>
<dbReference type="HOGENOM" id="CLU_009665_19_5_5"/>
<evidence type="ECO:0000313" key="5">
    <source>
        <dbReference type="Proteomes" id="UP000002696"/>
    </source>
</evidence>
<dbReference type="eggNOG" id="COG0654">
    <property type="taxonomic scope" value="Bacteria"/>
</dbReference>
<dbReference type="BioCyc" id="BSUB633149:G1GM8-2102-MONOMER"/>
<dbReference type="AlphaFoldDB" id="D9QIT2"/>
<dbReference type="Proteomes" id="UP000002696">
    <property type="component" value="Chromosome"/>
</dbReference>
<dbReference type="STRING" id="633149.Bresu_2105"/>
<dbReference type="GO" id="GO:0071949">
    <property type="term" value="F:FAD binding"/>
    <property type="evidence" value="ECO:0007669"/>
    <property type="project" value="InterPro"/>
</dbReference>
<sequence>MKALKILVVGGGIGGLTSAIALRREGFAVDVIERDPTWSVYGVGIIQQGNVIRAMKDLGILDDYIGAGFGFDHVDVHIPTGQRVAHIPTPKLVEGYPSNVGIGRKALHKVLGDRAKASGADIRLGVTIADLTDDGAGVDVVFSDGTSGRYDVVIGADGLYSTTRAQILPDAPGPKFTGQGVWRYNLERTPGVTDLCAYEGPIGIGLVPLSDSLMYIFVTSPEPDNPRYPHDALASTFRSKLDRAISPEILALKEQITVDDDVVYKPLEWIFLEGDWHRGRVVLLGDAVHATTPHLGQGAGMAIEDSIVLAQELARADSLEDAFTAYRTRRYDRCKYIVEASRAICEGQIGTGPIVENARATQEMFRVVAQPI</sequence>
<evidence type="ECO:0000256" key="1">
    <source>
        <dbReference type="ARBA" id="ARBA00023002"/>
    </source>
</evidence>
<reference evidence="5" key="1">
    <citation type="journal article" date="2011" name="J. Bacteriol.">
        <title>Genome sequences of eight morphologically diverse alphaproteobacteria.</title>
        <authorList>
            <consortium name="US DOE Joint Genome Institute"/>
            <person name="Brown P.J."/>
            <person name="Kysela D.T."/>
            <person name="Buechlein A."/>
            <person name="Hemmerich C."/>
            <person name="Brun Y.V."/>
        </authorList>
    </citation>
    <scope>NUCLEOTIDE SEQUENCE [LARGE SCALE GENOMIC DNA]</scope>
    <source>
        <strain evidence="5">ATCC 15264 / DSM 4735 / LMG 14903 / NBRC 16000 / CB 81</strain>
    </source>
</reference>
<keyword evidence="1" id="KW-0560">Oxidoreductase</keyword>
<dbReference type="PANTHER" id="PTHR13789:SF309">
    <property type="entry name" value="PUTATIVE (AFU_ORTHOLOGUE AFUA_6G14510)-RELATED"/>
    <property type="match status" value="1"/>
</dbReference>
<dbReference type="SUPFAM" id="SSF51905">
    <property type="entry name" value="FAD/NAD(P)-binding domain"/>
    <property type="match status" value="1"/>
</dbReference>
<evidence type="ECO:0000256" key="2">
    <source>
        <dbReference type="ARBA" id="ARBA00023033"/>
    </source>
</evidence>
<accession>D9QIT2</accession>